<dbReference type="PROSITE" id="PS51257">
    <property type="entry name" value="PROKAR_LIPOPROTEIN"/>
    <property type="match status" value="1"/>
</dbReference>
<evidence type="ECO:0000259" key="2">
    <source>
        <dbReference type="Pfam" id="PF18998"/>
    </source>
</evidence>
<dbReference type="InterPro" id="IPR010319">
    <property type="entry name" value="Transglutaminase-like_Cys_pept"/>
</dbReference>
<dbReference type="InterPro" id="IPR044060">
    <property type="entry name" value="Bacterial_rp_domain"/>
</dbReference>
<protein>
    <recommendedName>
        <fullName evidence="2">Bacterial repeat domain-containing protein</fullName>
    </recommendedName>
</protein>
<dbReference type="InterPro" id="IPR042229">
    <property type="entry name" value="Listeria/Bacterioides_rpt_sf"/>
</dbReference>
<dbReference type="AlphaFoldDB" id="A0A8J8PHT5"/>
<comment type="subcellular location">
    <subcellularLocation>
        <location evidence="1">Cell envelope</location>
    </subcellularLocation>
</comment>
<feature type="domain" description="Bacterial repeat" evidence="2">
    <location>
        <begin position="261"/>
        <end position="327"/>
    </location>
</feature>
<gene>
    <name evidence="3" type="ORF">A3207_00935</name>
</gene>
<dbReference type="Gene3D" id="2.60.40.4270">
    <property type="entry name" value="Listeria-Bacteroides repeat domain"/>
    <property type="match status" value="1"/>
</dbReference>
<proteinExistence type="predicted"/>
<sequence length="603" mass="67902">MNKKYLVLAAALIIALACAAGAIYIISDDDDKSVSSSSSESYSITYVLNGGINSDLNMDSYQSGNEYKIYNPTSDEMYFYAWYLDENFENECNKITPDMQGDLTLYAKWADNLEGKGISFMVSGYVKAGFFTEYEMTGVENYMYLYYDQEADRYFMSNTSEYVYSSGFLKETKDYESTYWSDESDTIWTYAGETTIDTINGEKLCEVWQGTDAQGTFVQTQYIGDEWIPYIMTYESKTTRSTTYLEYIFAGDFTFEASDEYNVQVYCDAGIIVSGNGKYNPGEIVILTASVEEGTEFQGWYDAAGNLLSSDLSYEFEIVAADVVVYAINNTDPDFTYESGHEIEFNNGINIGSASSKIVDIDSGETIAEFSGASFAYTFDTAGEYAVYITGEYNGSAYYGYCTIIVTGDIARSYEWSFEGKTYTYNLNIEYADLLYYRNLYSTEERQQGTASHDRSFVTSNDEYIVQIAADFKKMTSGMNDLQVAGFILKFIQSLDYQADDVYMGYEEYWKFPLETLFDLGGDCEDTSILYCAIADAMGYDTALLLLPGHMAAGISVDDCKGFGFTTWLNTYYYCETTSDGYDVGENPNTQLYNGRTVTLITI</sequence>
<dbReference type="PANTHER" id="PTHR39327">
    <property type="match status" value="1"/>
</dbReference>
<dbReference type="PANTHER" id="PTHR39327:SF1">
    <property type="entry name" value="BLR5470 PROTEIN"/>
    <property type="match status" value="1"/>
</dbReference>
<dbReference type="RefSeq" id="WP_400256308.1">
    <property type="nucleotide sequence ID" value="NZ_CAYAYE010000023.1"/>
</dbReference>
<dbReference type="Pfam" id="PF09479">
    <property type="entry name" value="Flg_new"/>
    <property type="match status" value="1"/>
</dbReference>
<dbReference type="Proteomes" id="UP000752814">
    <property type="component" value="Unassembled WGS sequence"/>
</dbReference>
<name>A0A8J8PHT5_9ARCH</name>
<reference evidence="3" key="1">
    <citation type="submission" date="2016-03" db="EMBL/GenBank/DDBJ databases">
        <authorList>
            <person name="Borrel G."/>
            <person name="Mccann A."/>
            <person name="O'Toole P.W."/>
        </authorList>
    </citation>
    <scope>NUCLEOTIDE SEQUENCE</scope>
    <source>
        <strain evidence="3">183</strain>
    </source>
</reference>
<dbReference type="Gene3D" id="3.10.620.30">
    <property type="match status" value="1"/>
</dbReference>
<dbReference type="NCBIfam" id="TIGR02543">
    <property type="entry name" value="List_Bact_rpt"/>
    <property type="match status" value="1"/>
</dbReference>
<dbReference type="Pfam" id="PF18998">
    <property type="entry name" value="Flg_new_2"/>
    <property type="match status" value="1"/>
</dbReference>
<comment type="caution">
    <text evidence="3">The sequence shown here is derived from an EMBL/GenBank/DDBJ whole genome shotgun (WGS) entry which is preliminary data.</text>
</comment>
<evidence type="ECO:0000313" key="3">
    <source>
        <dbReference type="EMBL" id="TQS84638.1"/>
    </source>
</evidence>
<evidence type="ECO:0000256" key="1">
    <source>
        <dbReference type="ARBA" id="ARBA00004196"/>
    </source>
</evidence>
<dbReference type="EMBL" id="LVVT01000001">
    <property type="protein sequence ID" value="TQS84638.1"/>
    <property type="molecule type" value="Genomic_DNA"/>
</dbReference>
<organism evidence="3 4">
    <name type="scientific">Candidatus Methanomassiliicoccus intestinalis</name>
    <dbReference type="NCBI Taxonomy" id="1406512"/>
    <lineage>
        <taxon>Archaea</taxon>
        <taxon>Methanobacteriati</taxon>
        <taxon>Thermoplasmatota</taxon>
        <taxon>Thermoplasmata</taxon>
        <taxon>Methanomassiliicoccales</taxon>
        <taxon>Methanomassiliicoccaceae</taxon>
        <taxon>Methanomassiliicoccus</taxon>
    </lineage>
</organism>
<dbReference type="InterPro" id="IPR013378">
    <property type="entry name" value="InlB-like_B-rpt"/>
</dbReference>
<evidence type="ECO:0000313" key="4">
    <source>
        <dbReference type="Proteomes" id="UP000752814"/>
    </source>
</evidence>
<accession>A0A8J8PHT5</accession>